<protein>
    <submittedName>
        <fullName evidence="1">Uncharacterized protein</fullName>
    </submittedName>
</protein>
<dbReference type="RefSeq" id="XP_013422426.1">
    <property type="nucleotide sequence ID" value="XM_013566972.1"/>
</dbReference>
<evidence type="ECO:0000313" key="1">
    <source>
        <dbReference type="EMBL" id="KEQ68237.1"/>
    </source>
</evidence>
<dbReference type="HOGENOM" id="CLU_1245118_0_0_1"/>
<dbReference type="EMBL" id="KL584733">
    <property type="protein sequence ID" value="KEQ68237.1"/>
    <property type="molecule type" value="Genomic_DNA"/>
</dbReference>
<dbReference type="Proteomes" id="UP000027730">
    <property type="component" value="Unassembled WGS sequence"/>
</dbReference>
<name>A0A074WEC2_9PEZI</name>
<organism evidence="1 2">
    <name type="scientific">Aureobasidium namibiae CBS 147.97</name>
    <dbReference type="NCBI Taxonomy" id="1043004"/>
    <lineage>
        <taxon>Eukaryota</taxon>
        <taxon>Fungi</taxon>
        <taxon>Dikarya</taxon>
        <taxon>Ascomycota</taxon>
        <taxon>Pezizomycotina</taxon>
        <taxon>Dothideomycetes</taxon>
        <taxon>Dothideomycetidae</taxon>
        <taxon>Dothideales</taxon>
        <taxon>Saccotheciaceae</taxon>
        <taxon>Aureobasidium</taxon>
    </lineage>
</organism>
<reference evidence="1 2" key="1">
    <citation type="journal article" date="2014" name="BMC Genomics">
        <title>Genome sequencing of four Aureobasidium pullulans varieties: biotechnological potential, stress tolerance, and description of new species.</title>
        <authorList>
            <person name="Gostin Ar C."/>
            <person name="Ohm R.A."/>
            <person name="Kogej T."/>
            <person name="Sonjak S."/>
            <person name="Turk M."/>
            <person name="Zajc J."/>
            <person name="Zalar P."/>
            <person name="Grube M."/>
            <person name="Sun H."/>
            <person name="Han J."/>
            <person name="Sharma A."/>
            <person name="Chiniquy J."/>
            <person name="Ngan C.Y."/>
            <person name="Lipzen A."/>
            <person name="Barry K."/>
            <person name="Grigoriev I.V."/>
            <person name="Gunde-Cimerman N."/>
        </authorList>
    </citation>
    <scope>NUCLEOTIDE SEQUENCE [LARGE SCALE GENOMIC DNA]</scope>
    <source>
        <strain evidence="1 2">CBS 147.97</strain>
    </source>
</reference>
<keyword evidence="2" id="KW-1185">Reference proteome</keyword>
<sequence length="222" mass="25453">MLVCRQINSEYMAISHPAMTLGVCFHAFGVDDVRERLSNNETHHSIPPQRIMAQITRLDIRICTGLGWPHCGMLCSTCSVISHLLTLAHSVDYCPAIQNLFSRMTMMTHTLFTCRFYIDQLDEPGLNDPGEFERYGAWIARTTGFFPTMTCARRCKFRSEYQIRCDLYCPWSNDAMHIAEEDIEYSTNELVLGVCSKPSEETFKLHNLDMMFLGEEEIVDGD</sequence>
<dbReference type="AlphaFoldDB" id="A0A074WEC2"/>
<dbReference type="GeneID" id="25414387"/>
<accession>A0A074WEC2</accession>
<proteinExistence type="predicted"/>
<gene>
    <name evidence="1" type="ORF">M436DRAFT_68303</name>
</gene>
<evidence type="ECO:0000313" key="2">
    <source>
        <dbReference type="Proteomes" id="UP000027730"/>
    </source>
</evidence>